<feature type="chain" id="PRO_5040360618" evidence="1">
    <location>
        <begin position="21"/>
        <end position="180"/>
    </location>
</feature>
<sequence length="180" mass="18447">MQFKLLNLATGLLAVTSVQALVIPTSQASTTGVTTSLNNLLAQITSSNNVISKLKSGNSLTTGFTVLGEVTKLVASLTTASTTLGNAPTTTDTTTQEKVCALVKKVTDSATALLTTLNAKLSSLVGGLLAAPLQIVVDLLGTAFSSLQTQVQINSPSCASESDDSFEVISTLLNTLTLTK</sequence>
<protein>
    <submittedName>
        <fullName evidence="2">Uncharacterized protein</fullName>
    </submittedName>
</protein>
<proteinExistence type="predicted"/>
<reference evidence="2" key="1">
    <citation type="journal article" date="2021" name="Nat. Commun.">
        <title>Genetic determinants of endophytism in the Arabidopsis root mycobiome.</title>
        <authorList>
            <person name="Mesny F."/>
            <person name="Miyauchi S."/>
            <person name="Thiergart T."/>
            <person name="Pickel B."/>
            <person name="Atanasova L."/>
            <person name="Karlsson M."/>
            <person name="Huettel B."/>
            <person name="Barry K.W."/>
            <person name="Haridas S."/>
            <person name="Chen C."/>
            <person name="Bauer D."/>
            <person name="Andreopoulos W."/>
            <person name="Pangilinan J."/>
            <person name="LaButti K."/>
            <person name="Riley R."/>
            <person name="Lipzen A."/>
            <person name="Clum A."/>
            <person name="Drula E."/>
            <person name="Henrissat B."/>
            <person name="Kohler A."/>
            <person name="Grigoriev I.V."/>
            <person name="Martin F.M."/>
            <person name="Hacquard S."/>
        </authorList>
    </citation>
    <scope>NUCLEOTIDE SEQUENCE</scope>
    <source>
        <strain evidence="2">MPI-CAGE-AT-0147</strain>
    </source>
</reference>
<comment type="caution">
    <text evidence="2">The sequence shown here is derived from an EMBL/GenBank/DDBJ whole genome shotgun (WGS) entry which is preliminary data.</text>
</comment>
<evidence type="ECO:0000313" key="3">
    <source>
        <dbReference type="Proteomes" id="UP000738349"/>
    </source>
</evidence>
<dbReference type="EMBL" id="JAGMUV010000013">
    <property type="protein sequence ID" value="KAH7136343.1"/>
    <property type="molecule type" value="Genomic_DNA"/>
</dbReference>
<name>A0A9P9EF62_9HYPO</name>
<dbReference type="AlphaFoldDB" id="A0A9P9EF62"/>
<evidence type="ECO:0000313" key="2">
    <source>
        <dbReference type="EMBL" id="KAH7136343.1"/>
    </source>
</evidence>
<dbReference type="OrthoDB" id="5106785at2759"/>
<keyword evidence="3" id="KW-1185">Reference proteome</keyword>
<evidence type="ECO:0000256" key="1">
    <source>
        <dbReference type="SAM" id="SignalP"/>
    </source>
</evidence>
<organism evidence="2 3">
    <name type="scientific">Dactylonectria macrodidyma</name>
    <dbReference type="NCBI Taxonomy" id="307937"/>
    <lineage>
        <taxon>Eukaryota</taxon>
        <taxon>Fungi</taxon>
        <taxon>Dikarya</taxon>
        <taxon>Ascomycota</taxon>
        <taxon>Pezizomycotina</taxon>
        <taxon>Sordariomycetes</taxon>
        <taxon>Hypocreomycetidae</taxon>
        <taxon>Hypocreales</taxon>
        <taxon>Nectriaceae</taxon>
        <taxon>Dactylonectria</taxon>
    </lineage>
</organism>
<gene>
    <name evidence="2" type="ORF">EDB81DRAFT_886456</name>
</gene>
<feature type="signal peptide" evidence="1">
    <location>
        <begin position="1"/>
        <end position="20"/>
    </location>
</feature>
<dbReference type="Proteomes" id="UP000738349">
    <property type="component" value="Unassembled WGS sequence"/>
</dbReference>
<accession>A0A9P9EF62</accession>
<keyword evidence="1" id="KW-0732">Signal</keyword>